<comment type="function">
    <text evidence="2">Destroys radicals which are normally produced within the cells and which are toxic to biological systems.</text>
</comment>
<protein>
    <recommendedName>
        <fullName evidence="2">Superoxide dismutase [Cu-Zn]</fullName>
        <ecNumber evidence="2">1.15.1.1</ecNumber>
    </recommendedName>
</protein>
<keyword evidence="2" id="KW-0560">Oxidoreductase</keyword>
<dbReference type="Pfam" id="PF00080">
    <property type="entry name" value="Sod_Cu"/>
    <property type="match status" value="1"/>
</dbReference>
<dbReference type="PROSITE" id="PS00332">
    <property type="entry name" value="SOD_CU_ZN_2"/>
    <property type="match status" value="1"/>
</dbReference>
<dbReference type="EMBL" id="NWMT01000063">
    <property type="protein sequence ID" value="PCD00698.1"/>
    <property type="molecule type" value="Genomic_DNA"/>
</dbReference>
<evidence type="ECO:0000313" key="4">
    <source>
        <dbReference type="EMBL" id="PCD00698.1"/>
    </source>
</evidence>
<name>A0AA91Z752_9GAMM</name>
<evidence type="ECO:0000259" key="3">
    <source>
        <dbReference type="Pfam" id="PF00080"/>
    </source>
</evidence>
<dbReference type="InterPro" id="IPR024134">
    <property type="entry name" value="SOD_Cu/Zn_/chaperone"/>
</dbReference>
<keyword evidence="2" id="KW-0479">Metal-binding</keyword>
<evidence type="ECO:0000313" key="7">
    <source>
        <dbReference type="Proteomes" id="UP000344571"/>
    </source>
</evidence>
<proteinExistence type="inferred from homology"/>
<evidence type="ECO:0000256" key="1">
    <source>
        <dbReference type="ARBA" id="ARBA00010457"/>
    </source>
</evidence>
<keyword evidence="2" id="KW-0186">Copper</keyword>
<organism evidence="4 6">
    <name type="scientific">Halopseudomonas pelagia</name>
    <dbReference type="NCBI Taxonomy" id="553151"/>
    <lineage>
        <taxon>Bacteria</taxon>
        <taxon>Pseudomonadati</taxon>
        <taxon>Pseudomonadota</taxon>
        <taxon>Gammaproteobacteria</taxon>
        <taxon>Pseudomonadales</taxon>
        <taxon>Pseudomonadaceae</taxon>
        <taxon>Halopseudomonas</taxon>
    </lineage>
</organism>
<keyword evidence="7" id="KW-1185">Reference proteome</keyword>
<evidence type="ECO:0000313" key="6">
    <source>
        <dbReference type="Proteomes" id="UP000243750"/>
    </source>
</evidence>
<dbReference type="EC" id="1.15.1.1" evidence="2"/>
<dbReference type="Proteomes" id="UP000243750">
    <property type="component" value="Unassembled WGS sequence"/>
</dbReference>
<dbReference type="NCBIfam" id="NF007628">
    <property type="entry name" value="PRK10290.1"/>
    <property type="match status" value="1"/>
</dbReference>
<dbReference type="GO" id="GO:0005507">
    <property type="term" value="F:copper ion binding"/>
    <property type="evidence" value="ECO:0007669"/>
    <property type="project" value="InterPro"/>
</dbReference>
<dbReference type="Proteomes" id="UP000344571">
    <property type="component" value="Chromosome"/>
</dbReference>
<comment type="cofactor">
    <cofactor evidence="2">
        <name>Cu cation</name>
        <dbReference type="ChEBI" id="CHEBI:23378"/>
    </cofactor>
    <text evidence="2">Binds 1 copper ion per subunit.</text>
</comment>
<keyword evidence="2" id="KW-0862">Zinc</keyword>
<dbReference type="PANTHER" id="PTHR10003">
    <property type="entry name" value="SUPEROXIDE DISMUTASE CU-ZN -RELATED"/>
    <property type="match status" value="1"/>
</dbReference>
<dbReference type="GO" id="GO:0004784">
    <property type="term" value="F:superoxide dismutase activity"/>
    <property type="evidence" value="ECO:0007669"/>
    <property type="project" value="UniProtKB-EC"/>
</dbReference>
<dbReference type="SUPFAM" id="SSF49329">
    <property type="entry name" value="Cu,Zn superoxide dismutase-like"/>
    <property type="match status" value="1"/>
</dbReference>
<reference evidence="5 7" key="2">
    <citation type="submission" date="2018-10" db="EMBL/GenBank/DDBJ databases">
        <title>Complete genome sequence of Pseudomonas pelagia strain Kongs-67.</title>
        <authorList>
            <person name="Sinha R.K."/>
            <person name="Krishnan K."/>
        </authorList>
    </citation>
    <scope>NUCLEOTIDE SEQUENCE [LARGE SCALE GENOMIC DNA]</scope>
    <source>
        <strain evidence="5 7">Kongs-67</strain>
    </source>
</reference>
<dbReference type="EMBL" id="CP033116">
    <property type="protein sequence ID" value="QFY58643.1"/>
    <property type="molecule type" value="Genomic_DNA"/>
</dbReference>
<dbReference type="RefSeq" id="WP_096345646.1">
    <property type="nucleotide sequence ID" value="NZ_CP033116.1"/>
</dbReference>
<dbReference type="InterPro" id="IPR036423">
    <property type="entry name" value="SOD-like_Cu/Zn_dom_sf"/>
</dbReference>
<comment type="cofactor">
    <cofactor evidence="2">
        <name>Zn(2+)</name>
        <dbReference type="ChEBI" id="CHEBI:29105"/>
    </cofactor>
    <text evidence="2">Binds 1 zinc ion per subunit.</text>
</comment>
<dbReference type="InterPro" id="IPR018152">
    <property type="entry name" value="SOD_Cu/Zn_BS"/>
</dbReference>
<comment type="similarity">
    <text evidence="1 2">Belongs to the Cu-Zn superoxide dismutase family.</text>
</comment>
<feature type="domain" description="Superoxide dismutase copper/zinc binding" evidence="3">
    <location>
        <begin position="32"/>
        <end position="165"/>
    </location>
</feature>
<accession>A0AA91Z752</accession>
<evidence type="ECO:0000313" key="5">
    <source>
        <dbReference type="EMBL" id="QFY58643.1"/>
    </source>
</evidence>
<gene>
    <name evidence="4" type="ORF">CO192_05385</name>
    <name evidence="5" type="ORF">EAO82_02350</name>
</gene>
<dbReference type="InterPro" id="IPR001424">
    <property type="entry name" value="SOD_Cu_Zn_dom"/>
</dbReference>
<dbReference type="CDD" id="cd00305">
    <property type="entry name" value="Cu-Zn_Superoxide_Dismutase"/>
    <property type="match status" value="1"/>
</dbReference>
<comment type="catalytic activity">
    <reaction evidence="2">
        <text>2 superoxide + 2 H(+) = H2O2 + O2</text>
        <dbReference type="Rhea" id="RHEA:20696"/>
        <dbReference type="ChEBI" id="CHEBI:15378"/>
        <dbReference type="ChEBI" id="CHEBI:15379"/>
        <dbReference type="ChEBI" id="CHEBI:16240"/>
        <dbReference type="ChEBI" id="CHEBI:18421"/>
        <dbReference type="EC" id="1.15.1.1"/>
    </reaction>
</comment>
<sequence>MLSILGTGYALADSTSVTVSKVNAQGTSEEVGQISIEETEHGLLFTPELTSLPSGMHGFHVHEHGSCYPAHKEGEMSAAASAGGHFDPDGKGEHLGPYADGHLGDLPALYVDEQGNAATPVLAPRLKSVEQLQGRALMIHAGGDNYSDDPKPLGGGGARLACGVI</sequence>
<reference evidence="4 6" key="1">
    <citation type="submission" date="2017-09" db="EMBL/GenBank/DDBJ databases">
        <title>Bacterial and phytoplankton interrelationship in Kongsfjorden, an Arctic fjord.</title>
        <authorList>
            <person name="Sinha R."/>
            <person name="Krishnan K."/>
        </authorList>
    </citation>
    <scope>NUCLEOTIDE SEQUENCE [LARGE SCALE GENOMIC DNA]</scope>
    <source>
        <strain evidence="4 6">58</strain>
    </source>
</reference>
<evidence type="ECO:0000256" key="2">
    <source>
        <dbReference type="RuleBase" id="RU000393"/>
    </source>
</evidence>
<dbReference type="AlphaFoldDB" id="A0AA91Z752"/>
<dbReference type="Gene3D" id="2.60.40.200">
    <property type="entry name" value="Superoxide dismutase, copper/zinc binding domain"/>
    <property type="match status" value="1"/>
</dbReference>